<evidence type="ECO:0000256" key="1">
    <source>
        <dbReference type="ARBA" id="ARBA00005820"/>
    </source>
</evidence>
<dbReference type="RefSeq" id="WP_209666041.1">
    <property type="nucleotide sequence ID" value="NZ_JAGGMS010000001.1"/>
</dbReference>
<dbReference type="InterPro" id="IPR005158">
    <property type="entry name" value="BTAD"/>
</dbReference>
<dbReference type="CDD" id="cd15831">
    <property type="entry name" value="BTAD"/>
    <property type="match status" value="1"/>
</dbReference>
<dbReference type="Gene3D" id="1.25.40.10">
    <property type="entry name" value="Tetratricopeptide repeat domain"/>
    <property type="match status" value="1"/>
</dbReference>
<evidence type="ECO:0000259" key="6">
    <source>
        <dbReference type="PROSITE" id="PS51755"/>
    </source>
</evidence>
<dbReference type="SMART" id="SM00862">
    <property type="entry name" value="Trans_reg_C"/>
    <property type="match status" value="1"/>
</dbReference>
<dbReference type="Proteomes" id="UP000741013">
    <property type="component" value="Unassembled WGS sequence"/>
</dbReference>
<evidence type="ECO:0000256" key="4">
    <source>
        <dbReference type="ARBA" id="ARBA00023163"/>
    </source>
</evidence>
<dbReference type="InterPro" id="IPR001867">
    <property type="entry name" value="OmpR/PhoB-type_DNA-bd"/>
</dbReference>
<dbReference type="SUPFAM" id="SSF46894">
    <property type="entry name" value="C-terminal effector domain of the bipartite response regulators"/>
    <property type="match status" value="1"/>
</dbReference>
<dbReference type="GO" id="GO:0003677">
    <property type="term" value="F:DNA binding"/>
    <property type="evidence" value="ECO:0007669"/>
    <property type="project" value="UniProtKB-KW"/>
</dbReference>
<dbReference type="InterPro" id="IPR003593">
    <property type="entry name" value="AAA+_ATPase"/>
</dbReference>
<organism evidence="7 8">
    <name type="scientific">Amycolatopsis magusensis</name>
    <dbReference type="NCBI Taxonomy" id="882444"/>
    <lineage>
        <taxon>Bacteria</taxon>
        <taxon>Bacillati</taxon>
        <taxon>Actinomycetota</taxon>
        <taxon>Actinomycetes</taxon>
        <taxon>Pseudonocardiales</taxon>
        <taxon>Pseudonocardiaceae</taxon>
        <taxon>Amycolatopsis</taxon>
    </lineage>
</organism>
<evidence type="ECO:0000313" key="7">
    <source>
        <dbReference type="EMBL" id="MBP2182775.1"/>
    </source>
</evidence>
<sequence>MLLFRVRLLGTFEVERTDQSDKLIAVPAGRLRALFSALALRPGRPVSMTEIADRLWDGEPPPGARTTIRGYIKRLRRLLDVPAEPSVISSGQHGYRLEMEPDRIDLHRFRALLVRAAAATGTDDESPLLREALALWRGPAFCDVSSESLHREVVPALLEQYYEAVQRRIECDLAAGAPTGVIAELRYLVGENPLQEGFWAQLMRALHDAGRPAEALAAYERCRVVLAENLGADPGARLRELHRSILADGPGSAVPVAKPHQLPPEVPRFVGREQELLLLDGIRSAPMVISGPPGVGKTALAARWGRRHQDRFPDGELYVDLTGLSTLEALQILLAGAGGPDRLPPDVSARSGLFRSLVRGRRMLLVLDNALSAEQVRPLLPGGAPVVLITSVDALPGPAASTGAERLELAPLSENEASTLLRELLGPRRCAVEPKGLIELVEVCSGLPLTLRVAAEHANRNPRLSLADCAAVLRSG</sequence>
<comment type="similarity">
    <text evidence="1">Belongs to the AfsR/DnrI/RedD regulatory family.</text>
</comment>
<feature type="domain" description="OmpR/PhoB-type" evidence="6">
    <location>
        <begin position="1"/>
        <end position="99"/>
    </location>
</feature>
<evidence type="ECO:0000256" key="2">
    <source>
        <dbReference type="ARBA" id="ARBA00023015"/>
    </source>
</evidence>
<evidence type="ECO:0000256" key="5">
    <source>
        <dbReference type="PROSITE-ProRule" id="PRU01091"/>
    </source>
</evidence>
<dbReference type="InterPro" id="IPR051677">
    <property type="entry name" value="AfsR-DnrI-RedD_regulator"/>
</dbReference>
<dbReference type="SMART" id="SM00382">
    <property type="entry name" value="AAA"/>
    <property type="match status" value="1"/>
</dbReference>
<dbReference type="Pfam" id="PF03704">
    <property type="entry name" value="BTAD"/>
    <property type="match status" value="1"/>
</dbReference>
<dbReference type="EMBL" id="JAGGMS010000001">
    <property type="protein sequence ID" value="MBP2182775.1"/>
    <property type="molecule type" value="Genomic_DNA"/>
</dbReference>
<evidence type="ECO:0000256" key="3">
    <source>
        <dbReference type="ARBA" id="ARBA00023125"/>
    </source>
</evidence>
<dbReference type="InterPro" id="IPR011990">
    <property type="entry name" value="TPR-like_helical_dom_sf"/>
</dbReference>
<dbReference type="PRINTS" id="PR00364">
    <property type="entry name" value="DISEASERSIST"/>
</dbReference>
<dbReference type="PANTHER" id="PTHR35807:SF1">
    <property type="entry name" value="TRANSCRIPTIONAL REGULATOR REDD"/>
    <property type="match status" value="1"/>
</dbReference>
<dbReference type="SUPFAM" id="SSF48452">
    <property type="entry name" value="TPR-like"/>
    <property type="match status" value="1"/>
</dbReference>
<dbReference type="InterPro" id="IPR036388">
    <property type="entry name" value="WH-like_DNA-bd_sf"/>
</dbReference>
<dbReference type="InterPro" id="IPR027417">
    <property type="entry name" value="P-loop_NTPase"/>
</dbReference>
<dbReference type="Gene3D" id="3.40.50.300">
    <property type="entry name" value="P-loop containing nucleotide triphosphate hydrolases"/>
    <property type="match status" value="1"/>
</dbReference>
<keyword evidence="4" id="KW-0804">Transcription</keyword>
<proteinExistence type="inferred from homology"/>
<keyword evidence="8" id="KW-1185">Reference proteome</keyword>
<dbReference type="InterPro" id="IPR016032">
    <property type="entry name" value="Sig_transdc_resp-reg_C-effctor"/>
</dbReference>
<dbReference type="PROSITE" id="PS51755">
    <property type="entry name" value="OMPR_PHOB"/>
    <property type="match status" value="1"/>
</dbReference>
<evidence type="ECO:0000313" key="8">
    <source>
        <dbReference type="Proteomes" id="UP000741013"/>
    </source>
</evidence>
<reference evidence="7 8" key="1">
    <citation type="submission" date="2021-03" db="EMBL/GenBank/DDBJ databases">
        <title>Sequencing the genomes of 1000 actinobacteria strains.</title>
        <authorList>
            <person name="Klenk H.-P."/>
        </authorList>
    </citation>
    <scope>NUCLEOTIDE SEQUENCE [LARGE SCALE GENOMIC DNA]</scope>
    <source>
        <strain evidence="7 8">DSM 45510</strain>
    </source>
</reference>
<keyword evidence="2" id="KW-0805">Transcription regulation</keyword>
<feature type="DNA-binding region" description="OmpR/PhoB-type" evidence="5">
    <location>
        <begin position="1"/>
        <end position="99"/>
    </location>
</feature>
<dbReference type="SMART" id="SM01043">
    <property type="entry name" value="BTAD"/>
    <property type="match status" value="1"/>
</dbReference>
<keyword evidence="3 5" id="KW-0238">DNA-binding</keyword>
<dbReference type="PANTHER" id="PTHR35807">
    <property type="entry name" value="TRANSCRIPTIONAL REGULATOR REDD-RELATED"/>
    <property type="match status" value="1"/>
</dbReference>
<comment type="caution">
    <text evidence="7">The sequence shown here is derived from an EMBL/GenBank/DDBJ whole genome shotgun (WGS) entry which is preliminary data.</text>
</comment>
<protein>
    <submittedName>
        <fullName evidence="7">DNA-binding SARP family transcriptional activator</fullName>
    </submittedName>
</protein>
<accession>A0ABS4PTM6</accession>
<name>A0ABS4PTM6_9PSEU</name>
<gene>
    <name evidence="7" type="ORF">JOM49_004301</name>
</gene>
<dbReference type="Pfam" id="PF00486">
    <property type="entry name" value="Trans_reg_C"/>
    <property type="match status" value="1"/>
</dbReference>
<dbReference type="Gene3D" id="1.10.10.10">
    <property type="entry name" value="Winged helix-like DNA-binding domain superfamily/Winged helix DNA-binding domain"/>
    <property type="match status" value="1"/>
</dbReference>
<dbReference type="SUPFAM" id="SSF52540">
    <property type="entry name" value="P-loop containing nucleoside triphosphate hydrolases"/>
    <property type="match status" value="1"/>
</dbReference>